<dbReference type="EMBL" id="JBEPCU010000299">
    <property type="protein sequence ID" value="MER6978957.1"/>
    <property type="molecule type" value="Genomic_DNA"/>
</dbReference>
<reference evidence="1 2" key="1">
    <citation type="submission" date="2024-06" db="EMBL/GenBank/DDBJ databases">
        <title>The Natural Products Discovery Center: Release of the First 8490 Sequenced Strains for Exploring Actinobacteria Biosynthetic Diversity.</title>
        <authorList>
            <person name="Kalkreuter E."/>
            <person name="Kautsar S.A."/>
            <person name="Yang D."/>
            <person name="Bader C.D."/>
            <person name="Teijaro C.N."/>
            <person name="Fluegel L."/>
            <person name="Davis C.M."/>
            <person name="Simpson J.R."/>
            <person name="Lauterbach L."/>
            <person name="Steele A.D."/>
            <person name="Gui C."/>
            <person name="Meng S."/>
            <person name="Li G."/>
            <person name="Viehrig K."/>
            <person name="Ye F."/>
            <person name="Su P."/>
            <person name="Kiefer A.F."/>
            <person name="Nichols A."/>
            <person name="Cepeda A.J."/>
            <person name="Yan W."/>
            <person name="Fan B."/>
            <person name="Jiang Y."/>
            <person name="Adhikari A."/>
            <person name="Zheng C.-J."/>
            <person name="Schuster L."/>
            <person name="Cowan T.M."/>
            <person name="Smanski M.J."/>
            <person name="Chevrette M.G."/>
            <person name="De Carvalho L.P.S."/>
            <person name="Shen B."/>
        </authorList>
    </citation>
    <scope>NUCLEOTIDE SEQUENCE [LARGE SCALE GENOMIC DNA]</scope>
    <source>
        <strain evidence="1 2">NPDC000634</strain>
    </source>
</reference>
<evidence type="ECO:0000313" key="1">
    <source>
        <dbReference type="EMBL" id="MER6978957.1"/>
    </source>
</evidence>
<organism evidence="1 2">
    <name type="scientific">Streptomyces carpinensis</name>
    <dbReference type="NCBI Taxonomy" id="66369"/>
    <lineage>
        <taxon>Bacteria</taxon>
        <taxon>Bacillati</taxon>
        <taxon>Actinomycetota</taxon>
        <taxon>Actinomycetes</taxon>
        <taxon>Kitasatosporales</taxon>
        <taxon>Streptomycetaceae</taxon>
        <taxon>Streptomyces</taxon>
    </lineage>
</organism>
<accession>A0ABV1W435</accession>
<proteinExistence type="predicted"/>
<name>A0ABV1W435_9ACTN</name>
<dbReference type="Proteomes" id="UP001458415">
    <property type="component" value="Unassembled WGS sequence"/>
</dbReference>
<evidence type="ECO:0000313" key="2">
    <source>
        <dbReference type="Proteomes" id="UP001458415"/>
    </source>
</evidence>
<feature type="non-terminal residue" evidence="1">
    <location>
        <position position="1"/>
    </location>
</feature>
<comment type="caution">
    <text evidence="1">The sequence shown here is derived from an EMBL/GenBank/DDBJ whole genome shotgun (WGS) entry which is preliminary data.</text>
</comment>
<sequence length="75" mass="8384">GIRRPPADARVVHLDAVLAGRARARESDDQVTFSERGNIQGAQFHAVAAIVYERARERGLGHEIPRGWLLQDIRD</sequence>
<protein>
    <submittedName>
        <fullName evidence="1">Uncharacterized protein</fullName>
    </submittedName>
</protein>
<gene>
    <name evidence="1" type="ORF">ABT317_18640</name>
</gene>
<keyword evidence="2" id="KW-1185">Reference proteome</keyword>